<evidence type="ECO:0000259" key="3">
    <source>
        <dbReference type="Pfam" id="PF20703"/>
    </source>
</evidence>
<dbReference type="SMART" id="SM00320">
    <property type="entry name" value="WD40"/>
    <property type="match status" value="10"/>
</dbReference>
<protein>
    <submittedName>
        <fullName evidence="4">AAA family ATPase</fullName>
    </submittedName>
</protein>
<dbReference type="RefSeq" id="WP_369191341.1">
    <property type="nucleotide sequence ID" value="NZ_CP163431.1"/>
</dbReference>
<dbReference type="SUPFAM" id="SSF63829">
    <property type="entry name" value="Calcium-dependent phosphotriesterase"/>
    <property type="match status" value="1"/>
</dbReference>
<dbReference type="InterPro" id="IPR015943">
    <property type="entry name" value="WD40/YVTN_repeat-like_dom_sf"/>
</dbReference>
<dbReference type="PANTHER" id="PTHR19879">
    <property type="entry name" value="TRANSCRIPTION INITIATION FACTOR TFIID"/>
    <property type="match status" value="1"/>
</dbReference>
<feature type="repeat" description="WD" evidence="1">
    <location>
        <begin position="1290"/>
        <end position="1323"/>
    </location>
</feature>
<dbReference type="InterPro" id="IPR001680">
    <property type="entry name" value="WD40_rpt"/>
</dbReference>
<feature type="domain" description="Novel STAND NTPase 1" evidence="3">
    <location>
        <begin position="286"/>
        <end position="708"/>
    </location>
</feature>
<dbReference type="PANTHER" id="PTHR19879:SF9">
    <property type="entry name" value="TRANSCRIPTION INITIATION FACTOR TFIID SUBUNIT 5"/>
    <property type="match status" value="1"/>
</dbReference>
<feature type="region of interest" description="Disordered" evidence="2">
    <location>
        <begin position="1501"/>
        <end position="1523"/>
    </location>
</feature>
<sequence length="1523" mass="160457">MGAPHDPVRQLFLGYEGTRAVVVSASPPDGSADFPHRPSVHRSADALARLLVGRCGLAPDRLLRLTDPGRPDDVLEPVERLAREASGGLLLHYVGHGVQAPRRRDNSLLLVTGDAARLTYDSPSLGNTALRFEELMSALEPVGDAPLIVVLDCCFSGLPLSSGEFAGSRLHALAGRAGRPSLLLTSADDDQQAHAPGGADHTAFTGDVIDFLDSGAPHGHPLLTVGHLLDHTRRPRPEGESASTPQSSAHNRVERIVLAPNSAWTATDPLPDGDCEAADNGHPECPYPGLAPFDSSGVQCFFGRTAEVDTLVRRVVARRGQGPLLITGASGIGKTSLLRAGLLPALAVGKVAPESGSWHQLTLTLTDRPLQALARAVLARDADPAQVDNLARRLAADPHTLVEALRDRAERLDAQRVPAHHLLVVDQLEEMFRYRDDSGTAAEKAERDAFVACLIAASVAPEGAATEAPASVVLSVQHSDLGSLLPYESLESALTPGAGLFVVRPLAARHLDEVITGPARAAGHVISAELLARLRADVALHREARADFDSGVLPLLSHALRGTWEAHLGRTLRTPDYARTGGLGRSIAHAADAFYDSLTSDEDRRTAKEILVELVHWTGETEQTVKRLRTEVLGSYFPADRQRTFRSVLDLLKQHRLVTEDEHHVQLVHRSLLMNWAALEQWVEQLHDGEPLLRLRLERTAADWEEQRVDRLLWLGPELASARDWANRQQGRVNSTVQDFLAASAEYERRRRVRQRVVSGLVVLAVLVASGAGFGFKALQADWQRQRERSVQTLLADAGPTRATDPALAAQLALAAYRIEHTDRTRDAVLTTSSTRSSVQLTARGPDITSLSFDRTGTRLLAAGAGRVRMWPVDSGGPAGPPTRFSGTSGTNLAVFRPDGRAVALTTQDSSTQEGMVQAHLALRPTSTAERPTGQAVTGVFNAPVMGLAFRPDGRRLALNFYPGFTMVLDTTHGTSVPFAWPHTVIAGDSAPIVYGGKGSWLAVGAQNGDVVVLDATTPHPALLKLHPTDSPVSALAVNPAGTLLLAGHQNGTVSRWRIGADGRTSVALPHRSAFSGKGPVVALAFTADGREWAAAYRDTGVRVFGTSDDRLTARVSTADPLTTIALSPDGRTLATASGPRLALHRLPDPVARTQPGGLTALTVRADGGLIAGGGRTGPVTLWSPGPDRSLRPVGPLSYGAARPGALNALAFGGRGGALLAGGFDSGSVLLWRPSPSGTPIARLVTRASEPVVSLALSRDGTLLAAGTPRGRVYLWNLSDPGHIPDPTGVDGHSGAVTGLAFLGGTHRLAIGSDDGAVDVWSLTDWTLPALALKLAGTGSKTGRALAASADGTVLAAAGERGSVTVWSLSAGDARPTAHLDADTGTGSSTDDDSGSGDVLALALTSATRPGSHLLAALGDDGAVRLWESRHPGIWTGKGTVGDAEDRATAIAAASTANPDLMTVTADGRLQRWFTDADLAGAQVCSARGASTTARLWRTAFPADPPCRSDGDQRPATASSTLP</sequence>
<gene>
    <name evidence="4" type="ORF">AB5J58_42155</name>
</gene>
<dbReference type="Gene3D" id="2.130.10.10">
    <property type="entry name" value="YVTN repeat-like/Quinoprotein amine dehydrogenase"/>
    <property type="match status" value="4"/>
</dbReference>
<dbReference type="EMBL" id="CP163431">
    <property type="protein sequence ID" value="XDQ06375.1"/>
    <property type="molecule type" value="Genomic_DNA"/>
</dbReference>
<dbReference type="Gene3D" id="3.40.50.1460">
    <property type="match status" value="1"/>
</dbReference>
<dbReference type="SUPFAM" id="SSF52540">
    <property type="entry name" value="P-loop containing nucleoside triphosphate hydrolases"/>
    <property type="match status" value="1"/>
</dbReference>
<dbReference type="SUPFAM" id="SSF101908">
    <property type="entry name" value="Putative isomerase YbhE"/>
    <property type="match status" value="1"/>
</dbReference>
<dbReference type="InterPro" id="IPR011044">
    <property type="entry name" value="Quino_amine_DH_bsu"/>
</dbReference>
<dbReference type="Pfam" id="PF20703">
    <property type="entry name" value="nSTAND1"/>
    <property type="match status" value="1"/>
</dbReference>
<feature type="compositionally biased region" description="Polar residues" evidence="2">
    <location>
        <begin position="241"/>
        <end position="250"/>
    </location>
</feature>
<evidence type="ECO:0000256" key="2">
    <source>
        <dbReference type="SAM" id="MobiDB-lite"/>
    </source>
</evidence>
<reference evidence="4" key="1">
    <citation type="submission" date="2024-07" db="EMBL/GenBank/DDBJ databases">
        <authorList>
            <person name="Yu S.T."/>
        </authorList>
    </citation>
    <scope>NUCLEOTIDE SEQUENCE</scope>
    <source>
        <strain evidence="4">R08</strain>
    </source>
</reference>
<dbReference type="SUPFAM" id="SSF50969">
    <property type="entry name" value="YVTN repeat-like/Quinoprotein amine dehydrogenase"/>
    <property type="match status" value="1"/>
</dbReference>
<dbReference type="PROSITE" id="PS50294">
    <property type="entry name" value="WD_REPEATS_REGION"/>
    <property type="match status" value="1"/>
</dbReference>
<keyword evidence="1" id="KW-0853">WD repeat</keyword>
<feature type="region of interest" description="Disordered" evidence="2">
    <location>
        <begin position="1376"/>
        <end position="1395"/>
    </location>
</feature>
<feature type="repeat" description="WD" evidence="1">
    <location>
        <begin position="1245"/>
        <end position="1279"/>
    </location>
</feature>
<feature type="region of interest" description="Disordered" evidence="2">
    <location>
        <begin position="232"/>
        <end position="252"/>
    </location>
</feature>
<proteinExistence type="predicted"/>
<evidence type="ECO:0000256" key="1">
    <source>
        <dbReference type="PROSITE-ProRule" id="PRU00221"/>
    </source>
</evidence>
<name>A0AB39MJ12_9ACTN</name>
<organism evidence="4">
    <name type="scientific">Streptomyces sp. R08</name>
    <dbReference type="NCBI Taxonomy" id="3238624"/>
    <lineage>
        <taxon>Bacteria</taxon>
        <taxon>Bacillati</taxon>
        <taxon>Actinomycetota</taxon>
        <taxon>Actinomycetes</taxon>
        <taxon>Kitasatosporales</taxon>
        <taxon>Streptomycetaceae</taxon>
        <taxon>Streptomyces</taxon>
    </lineage>
</organism>
<dbReference type="Pfam" id="PF00400">
    <property type="entry name" value="WD40"/>
    <property type="match status" value="2"/>
</dbReference>
<evidence type="ECO:0000313" key="4">
    <source>
        <dbReference type="EMBL" id="XDQ06375.1"/>
    </source>
</evidence>
<accession>A0AB39MJ12</accession>
<dbReference type="InterPro" id="IPR027417">
    <property type="entry name" value="P-loop_NTPase"/>
</dbReference>
<dbReference type="InterPro" id="IPR049052">
    <property type="entry name" value="nSTAND1"/>
</dbReference>
<dbReference type="PROSITE" id="PS50082">
    <property type="entry name" value="WD_REPEATS_2"/>
    <property type="match status" value="2"/>
</dbReference>